<comment type="caution">
    <text evidence="2">The sequence shown here is derived from an EMBL/GenBank/DDBJ whole genome shotgun (WGS) entry which is preliminary data.</text>
</comment>
<evidence type="ECO:0000313" key="3">
    <source>
        <dbReference type="Proteomes" id="UP000070284"/>
    </source>
</evidence>
<dbReference type="AlphaFoldDB" id="A0A133UM73"/>
<sequence length="121" mass="14474">MEINGINSNIIDGFLGHSVDYDSAYSQQTEEELAKAYLEAEEDLRISEKKGIEEYDEKLDAFGKTIEELVQEKKRLEEEIAELKEKYERIEERREESDEIMNRLFQDEEFREFVKEKLKEL</sequence>
<evidence type="ECO:0000256" key="1">
    <source>
        <dbReference type="SAM" id="Coils"/>
    </source>
</evidence>
<reference evidence="2 3" key="1">
    <citation type="journal article" date="2016" name="Sci. Rep.">
        <title>Metabolic traits of an uncultured archaeal lineage -MSBL1- from brine pools of the Red Sea.</title>
        <authorList>
            <person name="Mwirichia R."/>
            <person name="Alam I."/>
            <person name="Rashid M."/>
            <person name="Vinu M."/>
            <person name="Ba-Alawi W."/>
            <person name="Anthony Kamau A."/>
            <person name="Kamanda Ngugi D."/>
            <person name="Goker M."/>
            <person name="Klenk H.P."/>
            <person name="Bajic V."/>
            <person name="Stingl U."/>
        </authorList>
    </citation>
    <scope>NUCLEOTIDE SEQUENCE [LARGE SCALE GENOMIC DNA]</scope>
    <source>
        <strain evidence="2">SCGC-AAA259E19</strain>
    </source>
</reference>
<dbReference type="Proteomes" id="UP000070284">
    <property type="component" value="Unassembled WGS sequence"/>
</dbReference>
<name>A0A133UM73_9EURY</name>
<proteinExistence type="predicted"/>
<feature type="coiled-coil region" evidence="1">
    <location>
        <begin position="30"/>
        <end position="107"/>
    </location>
</feature>
<protein>
    <submittedName>
        <fullName evidence="2">Uncharacterized protein</fullName>
    </submittedName>
</protein>
<accession>A0A133UM73</accession>
<gene>
    <name evidence="2" type="ORF">AKJ65_02300</name>
</gene>
<keyword evidence="1" id="KW-0175">Coiled coil</keyword>
<organism evidence="2 3">
    <name type="scientific">candidate division MSBL1 archaeon SCGC-AAA259E19</name>
    <dbReference type="NCBI Taxonomy" id="1698264"/>
    <lineage>
        <taxon>Archaea</taxon>
        <taxon>Methanobacteriati</taxon>
        <taxon>Methanobacteriota</taxon>
        <taxon>candidate division MSBL1</taxon>
    </lineage>
</organism>
<keyword evidence="3" id="KW-1185">Reference proteome</keyword>
<dbReference type="EMBL" id="LHXO01000022">
    <property type="protein sequence ID" value="KXA95206.1"/>
    <property type="molecule type" value="Genomic_DNA"/>
</dbReference>
<evidence type="ECO:0000313" key="2">
    <source>
        <dbReference type="EMBL" id="KXA95206.1"/>
    </source>
</evidence>